<dbReference type="GO" id="GO:0005829">
    <property type="term" value="C:cytosol"/>
    <property type="evidence" value="ECO:0007669"/>
    <property type="project" value="TreeGrafter"/>
</dbReference>
<dbReference type="PANTHER" id="PTHR37486:SF1">
    <property type="entry name" value="STRINGENT STARVATION PROTEIN B"/>
    <property type="match status" value="1"/>
</dbReference>
<proteinExistence type="predicted"/>
<dbReference type="Gene3D" id="2.30.30.220">
    <property type="entry name" value="SspB-like"/>
    <property type="match status" value="1"/>
</dbReference>
<dbReference type="AlphaFoldDB" id="A0A512LB68"/>
<organism evidence="2 3">
    <name type="scientific">Sulfuriferula plumbiphila</name>
    <dbReference type="NCBI Taxonomy" id="171865"/>
    <lineage>
        <taxon>Bacteria</taxon>
        <taxon>Pseudomonadati</taxon>
        <taxon>Pseudomonadota</taxon>
        <taxon>Betaproteobacteria</taxon>
        <taxon>Nitrosomonadales</taxon>
        <taxon>Sulfuricellaceae</taxon>
        <taxon>Sulfuriferula</taxon>
    </lineage>
</organism>
<keyword evidence="3" id="KW-1185">Reference proteome</keyword>
<gene>
    <name evidence="2" type="ORF">TPL01_28660</name>
</gene>
<evidence type="ECO:0000256" key="1">
    <source>
        <dbReference type="SAM" id="MobiDB-lite"/>
    </source>
</evidence>
<dbReference type="Pfam" id="PF04386">
    <property type="entry name" value="SspB"/>
    <property type="match status" value="1"/>
</dbReference>
<evidence type="ECO:0000313" key="2">
    <source>
        <dbReference type="EMBL" id="GEP31728.1"/>
    </source>
</evidence>
<reference evidence="2 3" key="1">
    <citation type="submission" date="2019-07" db="EMBL/GenBank/DDBJ databases">
        <title>Whole genome shotgun sequence of Thiobacillus plumbophilus NBRC 107929.</title>
        <authorList>
            <person name="Hosoyama A."/>
            <person name="Uohara A."/>
            <person name="Ohji S."/>
            <person name="Ichikawa N."/>
        </authorList>
    </citation>
    <scope>NUCLEOTIDE SEQUENCE [LARGE SCALE GENOMIC DNA]</scope>
    <source>
        <strain evidence="2 3">NBRC 107929</strain>
    </source>
</reference>
<name>A0A512LB68_9PROT</name>
<dbReference type="Proteomes" id="UP000321337">
    <property type="component" value="Unassembled WGS sequence"/>
</dbReference>
<sequence>MPPISTKPYLIRAIYEWCVDNGLTPHLSVAVDQNTRVPMEFVKEGQIVLNLSASATRNLTMDNDWIQFSARFGGISRELQIPIAAVVGIFARENGEGMGFAPETPTDTAHSPEPDPPQPTKPRLKIVK</sequence>
<dbReference type="OrthoDB" id="9797358at2"/>
<feature type="region of interest" description="Disordered" evidence="1">
    <location>
        <begin position="96"/>
        <end position="128"/>
    </location>
</feature>
<dbReference type="PANTHER" id="PTHR37486">
    <property type="entry name" value="STRINGENT STARVATION PROTEIN B"/>
    <property type="match status" value="1"/>
</dbReference>
<dbReference type="InterPro" id="IPR036760">
    <property type="entry name" value="SspB-like_sf"/>
</dbReference>
<dbReference type="RefSeq" id="WP_147074686.1">
    <property type="nucleotide sequence ID" value="NZ_AP021884.1"/>
</dbReference>
<dbReference type="NCBIfam" id="NF008769">
    <property type="entry name" value="PRK11798.2-5"/>
    <property type="match status" value="1"/>
</dbReference>
<evidence type="ECO:0000313" key="3">
    <source>
        <dbReference type="Proteomes" id="UP000321337"/>
    </source>
</evidence>
<dbReference type="EMBL" id="BKAD01000035">
    <property type="protein sequence ID" value="GEP31728.1"/>
    <property type="molecule type" value="Genomic_DNA"/>
</dbReference>
<dbReference type="GO" id="GO:0005840">
    <property type="term" value="C:ribosome"/>
    <property type="evidence" value="ECO:0007669"/>
    <property type="project" value="TreeGrafter"/>
</dbReference>
<protein>
    <submittedName>
        <fullName evidence="2">Stringent starvation protein B</fullName>
    </submittedName>
</protein>
<dbReference type="GO" id="GO:0045732">
    <property type="term" value="P:positive regulation of protein catabolic process"/>
    <property type="evidence" value="ECO:0007669"/>
    <property type="project" value="TreeGrafter"/>
</dbReference>
<dbReference type="InterPro" id="IPR007481">
    <property type="entry name" value="SspB"/>
</dbReference>
<comment type="caution">
    <text evidence="2">The sequence shown here is derived from an EMBL/GenBank/DDBJ whole genome shotgun (WGS) entry which is preliminary data.</text>
</comment>
<accession>A0A512LB68</accession>
<dbReference type="PIRSF" id="PIRSF005276">
    <property type="entry name" value="SspB"/>
    <property type="match status" value="1"/>
</dbReference>
<dbReference type="SUPFAM" id="SSF101738">
    <property type="entry name" value="SspB-like"/>
    <property type="match status" value="1"/>
</dbReference>